<evidence type="ECO:0000256" key="7">
    <source>
        <dbReference type="ARBA" id="ARBA00023239"/>
    </source>
</evidence>
<evidence type="ECO:0000313" key="13">
    <source>
        <dbReference type="Proteomes" id="UP000078295"/>
    </source>
</evidence>
<evidence type="ECO:0000256" key="6">
    <source>
        <dbReference type="ARBA" id="ARBA00023141"/>
    </source>
</evidence>
<proteinExistence type="inferred from homology"/>
<comment type="function">
    <text evidence="1 9">The alpha subunit is responsible for the aldol cleavage of indoleglycerol phosphate to indole and glyceraldehyde 3-phosphate.</text>
</comment>
<accession>A0AB36DM72</accession>
<dbReference type="AlphaFoldDB" id="A0AB36DM72"/>
<dbReference type="SUPFAM" id="SSF51366">
    <property type="entry name" value="Ribulose-phoshate binding barrel"/>
    <property type="match status" value="1"/>
</dbReference>
<comment type="catalytic activity">
    <reaction evidence="8 9">
        <text>(1S,2R)-1-C-(indol-3-yl)glycerol 3-phosphate + L-serine = D-glyceraldehyde 3-phosphate + L-tryptophan + H2O</text>
        <dbReference type="Rhea" id="RHEA:10532"/>
        <dbReference type="ChEBI" id="CHEBI:15377"/>
        <dbReference type="ChEBI" id="CHEBI:33384"/>
        <dbReference type="ChEBI" id="CHEBI:57912"/>
        <dbReference type="ChEBI" id="CHEBI:58866"/>
        <dbReference type="ChEBI" id="CHEBI:59776"/>
        <dbReference type="EC" id="4.2.1.20"/>
    </reaction>
</comment>
<evidence type="ECO:0000256" key="8">
    <source>
        <dbReference type="ARBA" id="ARBA00049047"/>
    </source>
</evidence>
<keyword evidence="4 9" id="KW-0028">Amino-acid biosynthesis</keyword>
<dbReference type="EMBL" id="LXHQ01000037">
    <property type="protein sequence ID" value="OAV24112.1"/>
    <property type="molecule type" value="Genomic_DNA"/>
</dbReference>
<reference evidence="12 13" key="1">
    <citation type="journal article" date="2016" name="Genome Biol. Evol.">
        <title>Comparative Genomic Analyses of the Moraxella catarrhalis Serosensitive and Seroresistant Lineages Demonstrate Their Independent Evolution.</title>
        <authorList>
            <person name="Earl J.P."/>
            <person name="de Vries S.P."/>
            <person name="Ahmed A."/>
            <person name="Powell E."/>
            <person name="Schultz M.P."/>
            <person name="Hermans P.W."/>
            <person name="Hill D.J."/>
            <person name="Zhou Z."/>
            <person name="Constantinidou C.I."/>
            <person name="Hu F.Z."/>
            <person name="Bootsma H.J."/>
            <person name="Ehrlich G.D."/>
        </authorList>
    </citation>
    <scope>NUCLEOTIDE SEQUENCE [LARGE SCALE GENOMIC DNA]</scope>
    <source>
        <strain evidence="12 13">F23</strain>
    </source>
</reference>
<evidence type="ECO:0000256" key="3">
    <source>
        <dbReference type="ARBA" id="ARBA00011270"/>
    </source>
</evidence>
<protein>
    <recommendedName>
        <fullName evidence="9">Tryptophan synthase alpha chain</fullName>
        <ecNumber evidence="9">4.2.1.20</ecNumber>
    </recommendedName>
</protein>
<dbReference type="Proteomes" id="UP000078295">
    <property type="component" value="Unassembled WGS sequence"/>
</dbReference>
<comment type="similarity">
    <text evidence="9 10">Belongs to the TrpA family.</text>
</comment>
<evidence type="ECO:0000256" key="11">
    <source>
        <dbReference type="SAM" id="Coils"/>
    </source>
</evidence>
<evidence type="ECO:0000256" key="2">
    <source>
        <dbReference type="ARBA" id="ARBA00004733"/>
    </source>
</evidence>
<keyword evidence="6 9" id="KW-0057">Aromatic amino acid biosynthesis</keyword>
<dbReference type="HAMAP" id="MF_00131">
    <property type="entry name" value="Trp_synth_alpha"/>
    <property type="match status" value="1"/>
</dbReference>
<dbReference type="InterPro" id="IPR011060">
    <property type="entry name" value="RibuloseP-bd_barrel"/>
</dbReference>
<feature type="active site" description="Proton acceptor" evidence="9">
    <location>
        <position position="51"/>
    </location>
</feature>
<comment type="subunit">
    <text evidence="3 9">Tetramer of two alpha and two beta chains.</text>
</comment>
<evidence type="ECO:0000256" key="5">
    <source>
        <dbReference type="ARBA" id="ARBA00022822"/>
    </source>
</evidence>
<dbReference type="PANTHER" id="PTHR43406:SF1">
    <property type="entry name" value="TRYPTOPHAN SYNTHASE ALPHA CHAIN, CHLOROPLASTIC"/>
    <property type="match status" value="1"/>
</dbReference>
<dbReference type="EC" id="4.2.1.20" evidence="9"/>
<evidence type="ECO:0000256" key="10">
    <source>
        <dbReference type="RuleBase" id="RU003662"/>
    </source>
</evidence>
<evidence type="ECO:0000313" key="12">
    <source>
        <dbReference type="EMBL" id="OAV24112.1"/>
    </source>
</evidence>
<dbReference type="GO" id="GO:0004834">
    <property type="term" value="F:tryptophan synthase activity"/>
    <property type="evidence" value="ECO:0007669"/>
    <property type="project" value="UniProtKB-UniRule"/>
</dbReference>
<evidence type="ECO:0000256" key="4">
    <source>
        <dbReference type="ARBA" id="ARBA00022605"/>
    </source>
</evidence>
<keyword evidence="11" id="KW-0175">Coiled coil</keyword>
<name>A0AB36DM72_MORCA</name>
<dbReference type="InterPro" id="IPR002028">
    <property type="entry name" value="Trp_synthase_suA"/>
</dbReference>
<dbReference type="InterPro" id="IPR013785">
    <property type="entry name" value="Aldolase_TIM"/>
</dbReference>
<dbReference type="InterPro" id="IPR018204">
    <property type="entry name" value="Trp_synthase_alpha_AS"/>
</dbReference>
<gene>
    <name evidence="9" type="primary">trpA</name>
    <name evidence="12" type="ORF">AO370_1510</name>
</gene>
<feature type="coiled-coil region" evidence="11">
    <location>
        <begin position="252"/>
        <end position="279"/>
    </location>
</feature>
<comment type="pathway">
    <text evidence="2 9">Amino-acid biosynthesis; L-tryptophan biosynthesis; L-tryptophan from chorismate: step 5/5.</text>
</comment>
<organism evidence="12 13">
    <name type="scientific">Moraxella catarrhalis</name>
    <name type="common">Branhamella catarrhalis</name>
    <dbReference type="NCBI Taxonomy" id="480"/>
    <lineage>
        <taxon>Bacteria</taxon>
        <taxon>Pseudomonadati</taxon>
        <taxon>Pseudomonadota</taxon>
        <taxon>Gammaproteobacteria</taxon>
        <taxon>Moraxellales</taxon>
        <taxon>Moraxellaceae</taxon>
        <taxon>Moraxella</taxon>
    </lineage>
</organism>
<dbReference type="NCBIfam" id="TIGR00262">
    <property type="entry name" value="trpA"/>
    <property type="match status" value="1"/>
</dbReference>
<keyword evidence="5 9" id="KW-0822">Tryptophan biosynthesis</keyword>
<feature type="active site" description="Proton acceptor" evidence="9">
    <location>
        <position position="62"/>
    </location>
</feature>
<dbReference type="CDD" id="cd04724">
    <property type="entry name" value="Tryptophan_synthase_alpha"/>
    <property type="match status" value="1"/>
</dbReference>
<keyword evidence="7 9" id="KW-0456">Lyase</keyword>
<dbReference type="PANTHER" id="PTHR43406">
    <property type="entry name" value="TRYPTOPHAN SYNTHASE, ALPHA CHAIN"/>
    <property type="match status" value="1"/>
</dbReference>
<sequence length="281" mass="30236">MMKTRIEITFETLRQAGKKALIPYIMAGDPCPDVTVDLMHALVEHGADIIEVGLPFSDPMADGPIIAHAAERALAAGVSTRDALNMVAKFRQTNQTTPVLVMGYLNPVEIIGYDNFANLCADAGVDAILMVDLPPNEADGYAKSLTERTDHPMNQIFLLAPTTKSDRRAKVIENCSGFIYYVSLKGVTGSGMLDVTAVREQVAKIKQQTTIPVCVGFGIRDGDSAKALGAVADGIIVGSELVKHFADCGQDEQKIQQAKAGLLNKMDELRKSLDELTSSIN</sequence>
<dbReference type="FunFam" id="3.20.20.70:FF:000037">
    <property type="entry name" value="Tryptophan synthase alpha chain"/>
    <property type="match status" value="1"/>
</dbReference>
<dbReference type="Pfam" id="PF00290">
    <property type="entry name" value="Trp_syntA"/>
    <property type="match status" value="1"/>
</dbReference>
<dbReference type="Gene3D" id="3.20.20.70">
    <property type="entry name" value="Aldolase class I"/>
    <property type="match status" value="1"/>
</dbReference>
<comment type="caution">
    <text evidence="12">The sequence shown here is derived from an EMBL/GenBank/DDBJ whole genome shotgun (WGS) entry which is preliminary data.</text>
</comment>
<evidence type="ECO:0000256" key="1">
    <source>
        <dbReference type="ARBA" id="ARBA00003365"/>
    </source>
</evidence>
<dbReference type="PROSITE" id="PS00167">
    <property type="entry name" value="TRP_SYNTHASE_ALPHA"/>
    <property type="match status" value="1"/>
</dbReference>
<evidence type="ECO:0000256" key="9">
    <source>
        <dbReference type="HAMAP-Rule" id="MF_00131"/>
    </source>
</evidence>
<dbReference type="GO" id="GO:0005829">
    <property type="term" value="C:cytosol"/>
    <property type="evidence" value="ECO:0007669"/>
    <property type="project" value="TreeGrafter"/>
</dbReference>